<evidence type="ECO:0000313" key="3">
    <source>
        <dbReference type="Proteomes" id="UP000542405"/>
    </source>
</evidence>
<dbReference type="SUPFAM" id="SSF53850">
    <property type="entry name" value="Periplasmic binding protein-like II"/>
    <property type="match status" value="1"/>
</dbReference>
<accession>A0A848NL32</accession>
<organism evidence="2 3">
    <name type="scientific">Achromobacter ruhlandii</name>
    <dbReference type="NCBI Taxonomy" id="72557"/>
    <lineage>
        <taxon>Bacteria</taxon>
        <taxon>Pseudomonadati</taxon>
        <taxon>Pseudomonadota</taxon>
        <taxon>Betaproteobacteria</taxon>
        <taxon>Burkholderiales</taxon>
        <taxon>Alcaligenaceae</taxon>
        <taxon>Achromobacter</taxon>
    </lineage>
</organism>
<sequence>AGGAACRARRGAVAGKGWGRRPRGDAAEVRRAGRLKMRRPAYVVAEDGGHAVCHGNRYMAPRVRRLLDFLVERFSHASEILLREAAARPDPATRRKRGRA</sequence>
<reference evidence="2 3" key="1">
    <citation type="submission" date="2020-04" db="EMBL/GenBank/DDBJ databases">
        <title>Achromobacter ruhlandii genome sequencing and assembly.</title>
        <authorList>
            <person name="Martins R.C.R."/>
            <person name="Perdigao-Neto L.V."/>
            <person name="Levin A.S.S."/>
            <person name="Costa S.F."/>
        </authorList>
    </citation>
    <scope>NUCLEOTIDE SEQUENCE [LARGE SCALE GENOMIC DNA]</scope>
    <source>
        <strain evidence="2 3">9035ralo</strain>
    </source>
</reference>
<feature type="compositionally biased region" description="Low complexity" evidence="1">
    <location>
        <begin position="1"/>
        <end position="15"/>
    </location>
</feature>
<dbReference type="Proteomes" id="UP000542405">
    <property type="component" value="Unassembled WGS sequence"/>
</dbReference>
<gene>
    <name evidence="2" type="ORF">HGQ98_32265</name>
</gene>
<feature type="non-terminal residue" evidence="2">
    <location>
        <position position="1"/>
    </location>
</feature>
<comment type="caution">
    <text evidence="2">The sequence shown here is derived from an EMBL/GenBank/DDBJ whole genome shotgun (WGS) entry which is preliminary data.</text>
</comment>
<dbReference type="AlphaFoldDB" id="A0A848NL32"/>
<feature type="region of interest" description="Disordered" evidence="1">
    <location>
        <begin position="1"/>
        <end position="25"/>
    </location>
</feature>
<dbReference type="EMBL" id="JABBZE010000956">
    <property type="protein sequence ID" value="NMU93869.1"/>
    <property type="molecule type" value="Genomic_DNA"/>
</dbReference>
<proteinExistence type="predicted"/>
<evidence type="ECO:0000256" key="1">
    <source>
        <dbReference type="SAM" id="MobiDB-lite"/>
    </source>
</evidence>
<name>A0A848NL32_9BURK</name>
<protein>
    <submittedName>
        <fullName evidence="2">LysR family transcriptional regulator</fullName>
    </submittedName>
</protein>
<dbReference type="Gene3D" id="3.40.190.290">
    <property type="match status" value="1"/>
</dbReference>
<evidence type="ECO:0000313" key="2">
    <source>
        <dbReference type="EMBL" id="NMU93869.1"/>
    </source>
</evidence>